<dbReference type="HOGENOM" id="CLU_1047294_0_0_1"/>
<organism evidence="3 4">
    <name type="scientific">Ostreococcus lucimarinus (strain CCE9901)</name>
    <dbReference type="NCBI Taxonomy" id="436017"/>
    <lineage>
        <taxon>Eukaryota</taxon>
        <taxon>Viridiplantae</taxon>
        <taxon>Chlorophyta</taxon>
        <taxon>Mamiellophyceae</taxon>
        <taxon>Mamiellales</taxon>
        <taxon>Bathycoccaceae</taxon>
        <taxon>Ostreococcus</taxon>
    </lineage>
</organism>
<dbReference type="RefSeq" id="XP_001416545.1">
    <property type="nucleotide sequence ID" value="XM_001416508.1"/>
</dbReference>
<dbReference type="Proteomes" id="UP000001568">
    <property type="component" value="Chromosome 3"/>
</dbReference>
<feature type="domain" description="EF-hand" evidence="2">
    <location>
        <begin position="225"/>
        <end position="260"/>
    </location>
</feature>
<dbReference type="InterPro" id="IPR002048">
    <property type="entry name" value="EF_hand_dom"/>
</dbReference>
<dbReference type="InterPro" id="IPR011992">
    <property type="entry name" value="EF-hand-dom_pair"/>
</dbReference>
<dbReference type="OMA" id="HVEMLFS"/>
<keyword evidence="1" id="KW-0106">Calcium</keyword>
<dbReference type="Gene3D" id="3.30.420.40">
    <property type="match status" value="1"/>
</dbReference>
<evidence type="ECO:0000313" key="3">
    <source>
        <dbReference type="EMBL" id="ABO94838.1"/>
    </source>
</evidence>
<evidence type="ECO:0000313" key="4">
    <source>
        <dbReference type="Proteomes" id="UP000001568"/>
    </source>
</evidence>
<dbReference type="GeneID" id="5001102"/>
<name>A4RTS1_OSTLU</name>
<dbReference type="InterPro" id="IPR043129">
    <property type="entry name" value="ATPase_NBD"/>
</dbReference>
<dbReference type="PROSITE" id="PS50222">
    <property type="entry name" value="EF_HAND_2"/>
    <property type="match status" value="1"/>
</dbReference>
<reference evidence="3 4" key="1">
    <citation type="journal article" date="2007" name="Proc. Natl. Acad. Sci. U.S.A.">
        <title>The tiny eukaryote Ostreococcus provides genomic insights into the paradox of plankton speciation.</title>
        <authorList>
            <person name="Palenik B."/>
            <person name="Grimwood J."/>
            <person name="Aerts A."/>
            <person name="Rouze P."/>
            <person name="Salamov A."/>
            <person name="Putnam N."/>
            <person name="Dupont C."/>
            <person name="Jorgensen R."/>
            <person name="Derelle E."/>
            <person name="Rombauts S."/>
            <person name="Zhou K."/>
            <person name="Otillar R."/>
            <person name="Merchant S.S."/>
            <person name="Podell S."/>
            <person name="Gaasterland T."/>
            <person name="Napoli C."/>
            <person name="Gendler K."/>
            <person name="Manuell A."/>
            <person name="Tai V."/>
            <person name="Vallon O."/>
            <person name="Piganeau G."/>
            <person name="Jancek S."/>
            <person name="Heijde M."/>
            <person name="Jabbari K."/>
            <person name="Bowler C."/>
            <person name="Lohr M."/>
            <person name="Robbens S."/>
            <person name="Werner G."/>
            <person name="Dubchak I."/>
            <person name="Pazour G.J."/>
            <person name="Ren Q."/>
            <person name="Paulsen I."/>
            <person name="Delwiche C."/>
            <person name="Schmutz J."/>
            <person name="Rokhsar D."/>
            <person name="Van de Peer Y."/>
            <person name="Moreau H."/>
            <person name="Grigoriev I.V."/>
        </authorList>
    </citation>
    <scope>NUCLEOTIDE SEQUENCE [LARGE SCALE GENOMIC DNA]</scope>
    <source>
        <strain evidence="3 4">CCE9901</strain>
    </source>
</reference>
<protein>
    <recommendedName>
        <fullName evidence="2">EF-hand domain-containing protein</fullName>
    </recommendedName>
</protein>
<evidence type="ECO:0000259" key="2">
    <source>
        <dbReference type="PROSITE" id="PS50222"/>
    </source>
</evidence>
<dbReference type="EMBL" id="CP000583">
    <property type="protein sequence ID" value="ABO94838.1"/>
    <property type="molecule type" value="Genomic_DNA"/>
</dbReference>
<dbReference type="KEGG" id="olu:OSTLU_14430"/>
<proteinExistence type="predicted"/>
<dbReference type="GO" id="GO:0005509">
    <property type="term" value="F:calcium ion binding"/>
    <property type="evidence" value="ECO:0007669"/>
    <property type="project" value="InterPro"/>
</dbReference>
<sequence>MEWTGAIGISLPGLVTRVEGERGDGARGTMARTDIERAVKQATGCETSISSGAEACGAAELAYGAGVELSGGEAKGLVMFCMIGGRFSTSLYDGGKVVKNFAGEKLSDGDGDVSGISTLPDIGGANDTDEAWTAFGERVREYLSELERKYKPDVIILGGKAGQNADKIMDKLTALNTKVVPGTLGFVAGVKGAALLAKQQIGLRETLAQVREAVGVQTGVSPQFVSDEQLKSVFDTFDTSKNGVLELNELVDATLALNVVEERSVD</sequence>
<dbReference type="SUPFAM" id="SSF53067">
    <property type="entry name" value="Actin-like ATPase domain"/>
    <property type="match status" value="1"/>
</dbReference>
<dbReference type="SUPFAM" id="SSF47473">
    <property type="entry name" value="EF-hand"/>
    <property type="match status" value="1"/>
</dbReference>
<dbReference type="AlphaFoldDB" id="A4RTS1"/>
<keyword evidence="4" id="KW-1185">Reference proteome</keyword>
<dbReference type="InterPro" id="IPR018247">
    <property type="entry name" value="EF_Hand_1_Ca_BS"/>
</dbReference>
<dbReference type="PROSITE" id="PS00018">
    <property type="entry name" value="EF_HAND_1"/>
    <property type="match status" value="1"/>
</dbReference>
<accession>A4RTS1</accession>
<dbReference type="STRING" id="436017.A4RTS1"/>
<dbReference type="OrthoDB" id="26525at2759"/>
<gene>
    <name evidence="3" type="ORF">OSTLU_14430</name>
</gene>
<evidence type="ECO:0000256" key="1">
    <source>
        <dbReference type="ARBA" id="ARBA00022837"/>
    </source>
</evidence>
<dbReference type="Gramene" id="ABO94838">
    <property type="protein sequence ID" value="ABO94838"/>
    <property type="gene ID" value="OSTLU_14430"/>
</dbReference>